<sequence>MAKFQPWLKMWVEWLDDIKMLDLSLAEQGAWWRLVTLTKKCAADGALVKDNGAPLSLDEIASTLRIKTKADRKVFDAMIRKMTVQGSLHWDSNALVVTHFAERQAKTTSETPEAVRDRVRRYREHKAVTEKAVQEKEPVSAPPLPSPLNKDIYTEAEGNGRNSVTSEPALAKISKLYEENFGILTSNLAEKFKFFVENYRGPVEWIDLAFAE</sequence>
<protein>
    <recommendedName>
        <fullName evidence="3">Phage replisome organiser N-terminal domain-containing protein</fullName>
    </recommendedName>
</protein>
<evidence type="ECO:0000313" key="2">
    <source>
        <dbReference type="EMBL" id="GAI94271.1"/>
    </source>
</evidence>
<evidence type="ECO:0008006" key="3">
    <source>
        <dbReference type="Google" id="ProtNLM"/>
    </source>
</evidence>
<dbReference type="EMBL" id="BARW01024646">
    <property type="protein sequence ID" value="GAI94271.1"/>
    <property type="molecule type" value="Genomic_DNA"/>
</dbReference>
<evidence type="ECO:0000256" key="1">
    <source>
        <dbReference type="SAM" id="MobiDB-lite"/>
    </source>
</evidence>
<feature type="region of interest" description="Disordered" evidence="1">
    <location>
        <begin position="130"/>
        <end position="150"/>
    </location>
</feature>
<accession>X1TSA9</accession>
<organism evidence="2">
    <name type="scientific">marine sediment metagenome</name>
    <dbReference type="NCBI Taxonomy" id="412755"/>
    <lineage>
        <taxon>unclassified sequences</taxon>
        <taxon>metagenomes</taxon>
        <taxon>ecological metagenomes</taxon>
    </lineage>
</organism>
<dbReference type="AlphaFoldDB" id="X1TSA9"/>
<proteinExistence type="predicted"/>
<feature type="non-terminal residue" evidence="2">
    <location>
        <position position="212"/>
    </location>
</feature>
<comment type="caution">
    <text evidence="2">The sequence shown here is derived from an EMBL/GenBank/DDBJ whole genome shotgun (WGS) entry which is preliminary data.</text>
</comment>
<reference evidence="2" key="1">
    <citation type="journal article" date="2014" name="Front. Microbiol.">
        <title>High frequency of phylogenetically diverse reductive dehalogenase-homologous genes in deep subseafloor sedimentary metagenomes.</title>
        <authorList>
            <person name="Kawai M."/>
            <person name="Futagami T."/>
            <person name="Toyoda A."/>
            <person name="Takaki Y."/>
            <person name="Nishi S."/>
            <person name="Hori S."/>
            <person name="Arai W."/>
            <person name="Tsubouchi T."/>
            <person name="Morono Y."/>
            <person name="Uchiyama I."/>
            <person name="Ito T."/>
            <person name="Fujiyama A."/>
            <person name="Inagaki F."/>
            <person name="Takami H."/>
        </authorList>
    </citation>
    <scope>NUCLEOTIDE SEQUENCE</scope>
    <source>
        <strain evidence="2">Expedition CK06-06</strain>
    </source>
</reference>
<gene>
    <name evidence="2" type="ORF">S12H4_40587</name>
</gene>
<name>X1TSA9_9ZZZZ</name>